<feature type="signal peptide" evidence="1">
    <location>
        <begin position="1"/>
        <end position="20"/>
    </location>
</feature>
<keyword evidence="1" id="KW-0732">Signal</keyword>
<dbReference type="Pfam" id="PF10988">
    <property type="entry name" value="DUF2807"/>
    <property type="match status" value="1"/>
</dbReference>
<gene>
    <name evidence="3" type="ORF">GCM10022291_07830</name>
</gene>
<dbReference type="Proteomes" id="UP001501496">
    <property type="component" value="Unassembled WGS sequence"/>
</dbReference>
<sequence>MKKIEIALIVTLFFSGFINAQNTTTTEQLEPFNELKVFDQINVKLVQSNKNYATISGDDTDEVSIVNNDGRLKIRMEIDNFLDGNKTYLTLYYTEDLQLVDANEGAKIKTDNKLKSNYLTLRAQEGAEIDAVITSQNLNSKAVSGGEIKVSGTTDDQDITIRSGGEYHSKGLESEKIDVAVFAGGMAKVTAKEYIDANVVAGGKIEIFGNPETVKQDKKLGGSIVMR</sequence>
<name>A0ABP8C2P8_9FLAO</name>
<evidence type="ECO:0000313" key="3">
    <source>
        <dbReference type="EMBL" id="GAA4232629.1"/>
    </source>
</evidence>
<evidence type="ECO:0000313" key="4">
    <source>
        <dbReference type="Proteomes" id="UP001501496"/>
    </source>
</evidence>
<dbReference type="Gene3D" id="2.160.20.120">
    <property type="match status" value="1"/>
</dbReference>
<accession>A0ABP8C2P8</accession>
<evidence type="ECO:0000259" key="2">
    <source>
        <dbReference type="Pfam" id="PF10988"/>
    </source>
</evidence>
<organism evidence="3 4">
    <name type="scientific">Postechiella marina</name>
    <dbReference type="NCBI Taxonomy" id="943941"/>
    <lineage>
        <taxon>Bacteria</taxon>
        <taxon>Pseudomonadati</taxon>
        <taxon>Bacteroidota</taxon>
        <taxon>Flavobacteriia</taxon>
        <taxon>Flavobacteriales</taxon>
        <taxon>Flavobacteriaceae</taxon>
        <taxon>Postechiella</taxon>
    </lineage>
</organism>
<comment type="caution">
    <text evidence="3">The sequence shown here is derived from an EMBL/GenBank/DDBJ whole genome shotgun (WGS) entry which is preliminary data.</text>
</comment>
<dbReference type="EMBL" id="BAABCA010000002">
    <property type="protein sequence ID" value="GAA4232629.1"/>
    <property type="molecule type" value="Genomic_DNA"/>
</dbReference>
<dbReference type="InterPro" id="IPR021255">
    <property type="entry name" value="DUF2807"/>
</dbReference>
<proteinExistence type="predicted"/>
<reference evidence="4" key="1">
    <citation type="journal article" date="2019" name="Int. J. Syst. Evol. Microbiol.">
        <title>The Global Catalogue of Microorganisms (GCM) 10K type strain sequencing project: providing services to taxonomists for standard genome sequencing and annotation.</title>
        <authorList>
            <consortium name="The Broad Institute Genomics Platform"/>
            <consortium name="The Broad Institute Genome Sequencing Center for Infectious Disease"/>
            <person name="Wu L."/>
            <person name="Ma J."/>
        </authorList>
    </citation>
    <scope>NUCLEOTIDE SEQUENCE [LARGE SCALE GENOMIC DNA]</scope>
    <source>
        <strain evidence="4">JCM 17630</strain>
    </source>
</reference>
<dbReference type="RefSeq" id="WP_344786776.1">
    <property type="nucleotide sequence ID" value="NZ_BAABCA010000002.1"/>
</dbReference>
<feature type="domain" description="Putative auto-transporter adhesin head GIN" evidence="2">
    <location>
        <begin position="31"/>
        <end position="211"/>
    </location>
</feature>
<evidence type="ECO:0000256" key="1">
    <source>
        <dbReference type="SAM" id="SignalP"/>
    </source>
</evidence>
<keyword evidence="4" id="KW-1185">Reference proteome</keyword>
<protein>
    <recommendedName>
        <fullName evidence="2">Putative auto-transporter adhesin head GIN domain-containing protein</fullName>
    </recommendedName>
</protein>
<feature type="chain" id="PRO_5045707382" description="Putative auto-transporter adhesin head GIN domain-containing protein" evidence="1">
    <location>
        <begin position="21"/>
        <end position="227"/>
    </location>
</feature>